<sequence length="119" mass="13374">MANRVRKISSDEATSESSVDSLSFTSLVSIQELQKKQLPKAAKQDTEFEFRSVTLNSTMVDHQRQAQGNVSVSKDFVSPSFKDDINGRTFWSPIYVVSHLHTPEGEGHDGLDESFVMFF</sequence>
<dbReference type="Proteomes" id="UP001057402">
    <property type="component" value="Chromosome 11"/>
</dbReference>
<proteinExistence type="predicted"/>
<organism evidence="1 2">
    <name type="scientific">Melastoma candidum</name>
    <dbReference type="NCBI Taxonomy" id="119954"/>
    <lineage>
        <taxon>Eukaryota</taxon>
        <taxon>Viridiplantae</taxon>
        <taxon>Streptophyta</taxon>
        <taxon>Embryophyta</taxon>
        <taxon>Tracheophyta</taxon>
        <taxon>Spermatophyta</taxon>
        <taxon>Magnoliopsida</taxon>
        <taxon>eudicotyledons</taxon>
        <taxon>Gunneridae</taxon>
        <taxon>Pentapetalae</taxon>
        <taxon>rosids</taxon>
        <taxon>malvids</taxon>
        <taxon>Myrtales</taxon>
        <taxon>Melastomataceae</taxon>
        <taxon>Melastomatoideae</taxon>
        <taxon>Melastomateae</taxon>
        <taxon>Melastoma</taxon>
    </lineage>
</organism>
<protein>
    <submittedName>
        <fullName evidence="1">Uncharacterized protein</fullName>
    </submittedName>
</protein>
<gene>
    <name evidence="1" type="ORF">MLD38_036744</name>
</gene>
<name>A0ACB9LJY8_9MYRT</name>
<dbReference type="EMBL" id="CM042890">
    <property type="protein sequence ID" value="KAI4311882.1"/>
    <property type="molecule type" value="Genomic_DNA"/>
</dbReference>
<evidence type="ECO:0000313" key="1">
    <source>
        <dbReference type="EMBL" id="KAI4311882.1"/>
    </source>
</evidence>
<reference evidence="2" key="1">
    <citation type="journal article" date="2023" name="Front. Plant Sci.">
        <title>Chromosomal-level genome assembly of Melastoma candidum provides insights into trichome evolution.</title>
        <authorList>
            <person name="Zhong Y."/>
            <person name="Wu W."/>
            <person name="Sun C."/>
            <person name="Zou P."/>
            <person name="Liu Y."/>
            <person name="Dai S."/>
            <person name="Zhou R."/>
        </authorList>
    </citation>
    <scope>NUCLEOTIDE SEQUENCE [LARGE SCALE GENOMIC DNA]</scope>
</reference>
<evidence type="ECO:0000313" key="2">
    <source>
        <dbReference type="Proteomes" id="UP001057402"/>
    </source>
</evidence>
<accession>A0ACB9LJY8</accession>
<keyword evidence="2" id="KW-1185">Reference proteome</keyword>
<comment type="caution">
    <text evidence="1">The sequence shown here is derived from an EMBL/GenBank/DDBJ whole genome shotgun (WGS) entry which is preliminary data.</text>
</comment>